<dbReference type="EMBL" id="LN733457">
    <property type="protein sequence ID" value="CEP16978.1"/>
    <property type="molecule type" value="Genomic_DNA"/>
</dbReference>
<evidence type="ECO:0000313" key="1">
    <source>
        <dbReference type="EMBL" id="CEP16978.1"/>
    </source>
</evidence>
<sequence length="101" mass="11903">MDFTAWNKQLAEHDFLSQWQLYYAPERDLLPDKISLAKIDSQNRNDMESLREDKFSKLSLFTSEIGDRLNQSFMSLEPYQQIIDSQVVNDLHTGKMPKSFK</sequence>
<dbReference type="Proteomes" id="UP000054107">
    <property type="component" value="Unassembled WGS sequence"/>
</dbReference>
<reference evidence="1 2" key="1">
    <citation type="submission" date="2014-09" db="EMBL/GenBank/DDBJ databases">
        <authorList>
            <person name="Ellenberger Sabrina"/>
        </authorList>
    </citation>
    <scope>NUCLEOTIDE SEQUENCE [LARGE SCALE GENOMIC DNA]</scope>
    <source>
        <strain evidence="1 2">CBS 412.66</strain>
    </source>
</reference>
<gene>
    <name evidence="1" type="primary">PARPA_11264.1 scaffold 43311</name>
</gene>
<protein>
    <submittedName>
        <fullName evidence="1">Uncharacterized protein</fullName>
    </submittedName>
</protein>
<organism evidence="1 2">
    <name type="scientific">Parasitella parasitica</name>
    <dbReference type="NCBI Taxonomy" id="35722"/>
    <lineage>
        <taxon>Eukaryota</taxon>
        <taxon>Fungi</taxon>
        <taxon>Fungi incertae sedis</taxon>
        <taxon>Mucoromycota</taxon>
        <taxon>Mucoromycotina</taxon>
        <taxon>Mucoromycetes</taxon>
        <taxon>Mucorales</taxon>
        <taxon>Mucorineae</taxon>
        <taxon>Mucoraceae</taxon>
        <taxon>Parasitella</taxon>
    </lineage>
</organism>
<accession>A0A0B7NNQ8</accession>
<name>A0A0B7NNQ8_9FUNG</name>
<proteinExistence type="predicted"/>
<dbReference type="AlphaFoldDB" id="A0A0B7NNQ8"/>
<keyword evidence="2" id="KW-1185">Reference proteome</keyword>
<evidence type="ECO:0000313" key="2">
    <source>
        <dbReference type="Proteomes" id="UP000054107"/>
    </source>
</evidence>